<dbReference type="InParanoid" id="A0A0D0EA68"/>
<evidence type="ECO:0000256" key="1">
    <source>
        <dbReference type="SAM" id="MobiDB-lite"/>
    </source>
</evidence>
<feature type="compositionally biased region" description="Acidic residues" evidence="1">
    <location>
        <begin position="151"/>
        <end position="161"/>
    </location>
</feature>
<evidence type="ECO:0000313" key="3">
    <source>
        <dbReference type="Proteomes" id="UP000054538"/>
    </source>
</evidence>
<dbReference type="EMBL" id="KN824843">
    <property type="protein sequence ID" value="KIL00045.1"/>
    <property type="molecule type" value="Genomic_DNA"/>
</dbReference>
<reference evidence="2 3" key="1">
    <citation type="submission" date="2014-04" db="EMBL/GenBank/DDBJ databases">
        <authorList>
            <consortium name="DOE Joint Genome Institute"/>
            <person name="Kuo A."/>
            <person name="Kohler A."/>
            <person name="Jargeat P."/>
            <person name="Nagy L.G."/>
            <person name="Floudas D."/>
            <person name="Copeland A."/>
            <person name="Barry K.W."/>
            <person name="Cichocki N."/>
            <person name="Veneault-Fourrey C."/>
            <person name="LaButti K."/>
            <person name="Lindquist E.A."/>
            <person name="Lipzen A."/>
            <person name="Lundell T."/>
            <person name="Morin E."/>
            <person name="Murat C."/>
            <person name="Sun H."/>
            <person name="Tunlid A."/>
            <person name="Henrissat B."/>
            <person name="Grigoriev I.V."/>
            <person name="Hibbett D.S."/>
            <person name="Martin F."/>
            <person name="Nordberg H.P."/>
            <person name="Cantor M.N."/>
            <person name="Hua S.X."/>
        </authorList>
    </citation>
    <scope>NUCLEOTIDE SEQUENCE [LARGE SCALE GENOMIC DNA]</scope>
    <source>
        <strain evidence="2 3">Ve08.2h10</strain>
    </source>
</reference>
<dbReference type="OrthoDB" id="3345311at2759"/>
<organism evidence="2 3">
    <name type="scientific">Paxillus rubicundulus Ve08.2h10</name>
    <dbReference type="NCBI Taxonomy" id="930991"/>
    <lineage>
        <taxon>Eukaryota</taxon>
        <taxon>Fungi</taxon>
        <taxon>Dikarya</taxon>
        <taxon>Basidiomycota</taxon>
        <taxon>Agaricomycotina</taxon>
        <taxon>Agaricomycetes</taxon>
        <taxon>Agaricomycetidae</taxon>
        <taxon>Boletales</taxon>
        <taxon>Paxilineae</taxon>
        <taxon>Paxillaceae</taxon>
        <taxon>Paxillus</taxon>
    </lineage>
</organism>
<evidence type="ECO:0000313" key="2">
    <source>
        <dbReference type="EMBL" id="KIL00045.1"/>
    </source>
</evidence>
<reference evidence="3" key="2">
    <citation type="submission" date="2015-01" db="EMBL/GenBank/DDBJ databases">
        <title>Evolutionary Origins and Diversification of the Mycorrhizal Mutualists.</title>
        <authorList>
            <consortium name="DOE Joint Genome Institute"/>
            <consortium name="Mycorrhizal Genomics Consortium"/>
            <person name="Kohler A."/>
            <person name="Kuo A."/>
            <person name="Nagy L.G."/>
            <person name="Floudas D."/>
            <person name="Copeland A."/>
            <person name="Barry K.W."/>
            <person name="Cichocki N."/>
            <person name="Veneault-Fourrey C."/>
            <person name="LaButti K."/>
            <person name="Lindquist E.A."/>
            <person name="Lipzen A."/>
            <person name="Lundell T."/>
            <person name="Morin E."/>
            <person name="Murat C."/>
            <person name="Riley R."/>
            <person name="Ohm R."/>
            <person name="Sun H."/>
            <person name="Tunlid A."/>
            <person name="Henrissat B."/>
            <person name="Grigoriev I.V."/>
            <person name="Hibbett D.S."/>
            <person name="Martin F."/>
        </authorList>
    </citation>
    <scope>NUCLEOTIDE SEQUENCE [LARGE SCALE GENOMIC DNA]</scope>
    <source>
        <strain evidence="3">Ve08.2h10</strain>
    </source>
</reference>
<sequence>MEGGFRDSAILSYIGLPQDYSPPPSKSPVEFLRKYLHLLPPHLIVSFSSITTPTQRSVIPDIRNRRLAYTETKPKQLEFVEAKSRWSQFWPGRERTGQEAAREEREWAAKGFLGGLSQHVGKLGALLGDYEEEREDERMRGVRRQQAAEEFVPEEDDSDSDLSDHSTPYVQESPEEQREAFERRIKELFVYGLLEVSVVRTLKRWCCVVSIDEFSIGRRLRCSGLGRAI</sequence>
<dbReference type="Proteomes" id="UP000054538">
    <property type="component" value="Unassembled WGS sequence"/>
</dbReference>
<dbReference type="HOGENOM" id="CLU_081903_0_0_1"/>
<gene>
    <name evidence="2" type="ORF">PAXRUDRAFT_822064</name>
</gene>
<feature type="region of interest" description="Disordered" evidence="1">
    <location>
        <begin position="137"/>
        <end position="177"/>
    </location>
</feature>
<proteinExistence type="predicted"/>
<name>A0A0D0EA68_9AGAM</name>
<dbReference type="AlphaFoldDB" id="A0A0D0EA68"/>
<protein>
    <submittedName>
        <fullName evidence="2">Uncharacterized protein</fullName>
    </submittedName>
</protein>
<dbReference type="STRING" id="930991.A0A0D0EA68"/>
<keyword evidence="3" id="KW-1185">Reference proteome</keyword>
<accession>A0A0D0EA68</accession>